<comment type="caution">
    <text evidence="4">The sequence shown here is derived from an EMBL/GenBank/DDBJ whole genome shotgun (WGS) entry which is preliminary data.</text>
</comment>
<dbReference type="EC" id="2.8.1.7" evidence="4"/>
<dbReference type="RefSeq" id="WP_184745977.1">
    <property type="nucleotide sequence ID" value="NZ_JACHGJ010000002.1"/>
</dbReference>
<dbReference type="Pfam" id="PF00266">
    <property type="entry name" value="Aminotran_5"/>
    <property type="match status" value="1"/>
</dbReference>
<dbReference type="PIRSF" id="PIRSF005572">
    <property type="entry name" value="NifS"/>
    <property type="match status" value="1"/>
</dbReference>
<feature type="domain" description="Aminotransferase class V" evidence="3">
    <location>
        <begin position="2"/>
        <end position="367"/>
    </location>
</feature>
<protein>
    <submittedName>
        <fullName evidence="4">Cysteine desulfurase</fullName>
        <ecNumber evidence="4">2.8.1.7</ecNumber>
    </submittedName>
</protein>
<dbReference type="InterPro" id="IPR016454">
    <property type="entry name" value="Cysteine_dSase"/>
</dbReference>
<evidence type="ECO:0000259" key="3">
    <source>
        <dbReference type="Pfam" id="PF00266"/>
    </source>
</evidence>
<gene>
    <name evidence="4" type="ORF">HNR50_001789</name>
</gene>
<dbReference type="GO" id="GO:0031071">
    <property type="term" value="F:cysteine desulfurase activity"/>
    <property type="evidence" value="ECO:0007669"/>
    <property type="project" value="UniProtKB-EC"/>
</dbReference>
<dbReference type="InterPro" id="IPR015421">
    <property type="entry name" value="PyrdxlP-dep_Trfase_major"/>
</dbReference>
<comment type="cofactor">
    <cofactor evidence="1">
        <name>pyridoxal 5'-phosphate</name>
        <dbReference type="ChEBI" id="CHEBI:597326"/>
    </cofactor>
</comment>
<dbReference type="Proteomes" id="UP000587760">
    <property type="component" value="Unassembled WGS sequence"/>
</dbReference>
<keyword evidence="4" id="KW-0808">Transferase</keyword>
<reference evidence="4 5" key="1">
    <citation type="submission" date="2020-08" db="EMBL/GenBank/DDBJ databases">
        <title>Genomic Encyclopedia of Type Strains, Phase IV (KMG-IV): sequencing the most valuable type-strain genomes for metagenomic binning, comparative biology and taxonomic classification.</title>
        <authorList>
            <person name="Goeker M."/>
        </authorList>
    </citation>
    <scope>NUCLEOTIDE SEQUENCE [LARGE SCALE GENOMIC DNA]</scope>
    <source>
        <strain evidence="4 5">DSM 2461</strain>
    </source>
</reference>
<proteinExistence type="predicted"/>
<evidence type="ECO:0000313" key="5">
    <source>
        <dbReference type="Proteomes" id="UP000587760"/>
    </source>
</evidence>
<evidence type="ECO:0000256" key="1">
    <source>
        <dbReference type="ARBA" id="ARBA00001933"/>
    </source>
</evidence>
<sequence>MIYLDWAATTPPYQEAIDVMANTMKNIYGNPSSAHAPGLEAKALLNESRKKCAEMLNCKADQIIFTSGGSESNNMIIYSLLKTRDKGEIIVCGLEHPAAGLPVQNMAKMGAKVKQLNPDKAGLIHPEKLAKAINEKTRMVIVMLLNNETGVIQPLEELIAVVREAEIKYGRPIHFHSDMVQALGKIPVDLQKYNVDSASFSAHKFGGPRGIGILFLKKDREFLFLGGGQERGMRPGTENLASIASMTRALELSLQEDHKSMKKLMDLLLEGVSEIPNGEILPPERVSRRENYCDYILSLSFPPVPGEVLARVLNEKGFAISTGSACSTNKKSKTAALTVMGFDRRISFSSVRVSIGRDTTFEEVDEFLKTLGKTVEELAVI</sequence>
<keyword evidence="2" id="KW-0663">Pyridoxal phosphate</keyword>
<dbReference type="PANTHER" id="PTHR11601">
    <property type="entry name" value="CYSTEINE DESULFURYLASE FAMILY MEMBER"/>
    <property type="match status" value="1"/>
</dbReference>
<evidence type="ECO:0000313" key="4">
    <source>
        <dbReference type="EMBL" id="MBB6480131.1"/>
    </source>
</evidence>
<dbReference type="AlphaFoldDB" id="A0A841R9U1"/>
<dbReference type="InterPro" id="IPR015422">
    <property type="entry name" value="PyrdxlP-dep_Trfase_small"/>
</dbReference>
<dbReference type="SUPFAM" id="SSF53383">
    <property type="entry name" value="PLP-dependent transferases"/>
    <property type="match status" value="1"/>
</dbReference>
<accession>A0A841R9U1</accession>
<organism evidence="4 5">
    <name type="scientific">Spirochaeta isovalerica</name>
    <dbReference type="NCBI Taxonomy" id="150"/>
    <lineage>
        <taxon>Bacteria</taxon>
        <taxon>Pseudomonadati</taxon>
        <taxon>Spirochaetota</taxon>
        <taxon>Spirochaetia</taxon>
        <taxon>Spirochaetales</taxon>
        <taxon>Spirochaetaceae</taxon>
        <taxon>Spirochaeta</taxon>
    </lineage>
</organism>
<dbReference type="PANTHER" id="PTHR11601:SF50">
    <property type="entry name" value="CYSTEINE DESULFURASE ISCS 2-RELATED"/>
    <property type="match status" value="1"/>
</dbReference>
<keyword evidence="5" id="KW-1185">Reference proteome</keyword>
<dbReference type="Gene3D" id="3.40.640.10">
    <property type="entry name" value="Type I PLP-dependent aspartate aminotransferase-like (Major domain)"/>
    <property type="match status" value="1"/>
</dbReference>
<evidence type="ECO:0000256" key="2">
    <source>
        <dbReference type="ARBA" id="ARBA00022898"/>
    </source>
</evidence>
<dbReference type="InterPro" id="IPR015424">
    <property type="entry name" value="PyrdxlP-dep_Trfase"/>
</dbReference>
<dbReference type="EMBL" id="JACHGJ010000002">
    <property type="protein sequence ID" value="MBB6480131.1"/>
    <property type="molecule type" value="Genomic_DNA"/>
</dbReference>
<name>A0A841R9U1_9SPIO</name>
<dbReference type="Gene3D" id="1.10.260.50">
    <property type="match status" value="1"/>
</dbReference>
<dbReference type="Gene3D" id="3.90.1150.10">
    <property type="entry name" value="Aspartate Aminotransferase, domain 1"/>
    <property type="match status" value="1"/>
</dbReference>
<dbReference type="InterPro" id="IPR000192">
    <property type="entry name" value="Aminotrans_V_dom"/>
</dbReference>